<organism evidence="1 2">
    <name type="scientific">Acidovorax delafieldii 2AN</name>
    <dbReference type="NCBI Taxonomy" id="573060"/>
    <lineage>
        <taxon>Bacteria</taxon>
        <taxon>Pseudomonadati</taxon>
        <taxon>Pseudomonadota</taxon>
        <taxon>Betaproteobacteria</taxon>
        <taxon>Burkholderiales</taxon>
        <taxon>Comamonadaceae</taxon>
        <taxon>Acidovorax</taxon>
    </lineage>
</organism>
<dbReference type="InterPro" id="IPR036388">
    <property type="entry name" value="WH-like_DNA-bd_sf"/>
</dbReference>
<comment type="caution">
    <text evidence="1">The sequence shown here is derived from an EMBL/GenBank/DDBJ whole genome shotgun (WGS) entry which is preliminary data.</text>
</comment>
<proteinExistence type="predicted"/>
<evidence type="ECO:0000313" key="2">
    <source>
        <dbReference type="Proteomes" id="UP000003856"/>
    </source>
</evidence>
<dbReference type="EMBL" id="ACQT01000059">
    <property type="protein sequence ID" value="EER60365.1"/>
    <property type="molecule type" value="Genomic_DNA"/>
</dbReference>
<dbReference type="AlphaFoldDB" id="C5T570"/>
<dbReference type="PATRIC" id="fig|573060.9.peg.3056"/>
<sequence>MQFNCVKSTAKPTTASMSTETLLRPTQATPWRLPAGMRATQATRALALLYEARPDAALSEAEVEAALAVAGVCVNRVTVYRLLDRFAAAGLLHKRVDAARVARYARAPQGGDATAAHFECGDCHRQFRLPQGPASVSAALAQVLQSLASAGHEDLAVDIAVRGRCAECAHPSEGGA</sequence>
<gene>
    <name evidence="1" type="ORF">AcdelDRAFT_2050</name>
</gene>
<accession>C5T570</accession>
<name>C5T570_ACIDE</name>
<protein>
    <submittedName>
        <fullName evidence="1">Putative ferric uptake regulator, Fur family</fullName>
    </submittedName>
</protein>
<evidence type="ECO:0000313" key="1">
    <source>
        <dbReference type="EMBL" id="EER60365.1"/>
    </source>
</evidence>
<dbReference type="Gene3D" id="1.10.10.10">
    <property type="entry name" value="Winged helix-like DNA-binding domain superfamily/Winged helix DNA-binding domain"/>
    <property type="match status" value="1"/>
</dbReference>
<dbReference type="InterPro" id="IPR036390">
    <property type="entry name" value="WH_DNA-bd_sf"/>
</dbReference>
<reference evidence="1 2" key="1">
    <citation type="submission" date="2009-05" db="EMBL/GenBank/DDBJ databases">
        <title>The draft genome of Acidovorax delafieldii 2AN.</title>
        <authorList>
            <consortium name="US DOE Joint Genome Institute (JGI-PGF)"/>
            <person name="Lucas S."/>
            <person name="Copeland A."/>
            <person name="Lapidus A."/>
            <person name="Glavina del Rio T."/>
            <person name="Tice H."/>
            <person name="Bruce D."/>
            <person name="Goodwin L."/>
            <person name="Pitluck S."/>
            <person name="Larimer F."/>
            <person name="Land M.L."/>
            <person name="Hauser L."/>
            <person name="Shelobolina E.S."/>
            <person name="Picardal F."/>
            <person name="Roden E."/>
            <person name="Emerson D."/>
        </authorList>
    </citation>
    <scope>NUCLEOTIDE SEQUENCE [LARGE SCALE GENOMIC DNA]</scope>
    <source>
        <strain evidence="1 2">2AN</strain>
    </source>
</reference>
<dbReference type="SUPFAM" id="SSF46785">
    <property type="entry name" value="Winged helix' DNA-binding domain"/>
    <property type="match status" value="1"/>
</dbReference>
<dbReference type="Proteomes" id="UP000003856">
    <property type="component" value="Unassembled WGS sequence"/>
</dbReference>
<keyword evidence="2" id="KW-1185">Reference proteome</keyword>